<reference evidence="2" key="1">
    <citation type="submission" date="2020-08" db="EMBL/GenBank/DDBJ databases">
        <authorList>
            <person name="Cejkova D."/>
            <person name="Kubasova T."/>
            <person name="Jahodarova E."/>
            <person name="Rychlik I."/>
        </authorList>
    </citation>
    <scope>NUCLEOTIDE SEQUENCE</scope>
    <source>
        <strain evidence="2">An836</strain>
    </source>
</reference>
<keyword evidence="3" id="KW-1185">Reference proteome</keyword>
<protein>
    <submittedName>
        <fullName evidence="2">DUF4143 domain-containing protein</fullName>
    </submittedName>
</protein>
<name>A0A938WUV6_9BIFI</name>
<dbReference type="Pfam" id="PF13635">
    <property type="entry name" value="DUF4143"/>
    <property type="match status" value="1"/>
</dbReference>
<dbReference type="RefSeq" id="WP_204467702.1">
    <property type="nucleotide sequence ID" value="NZ_JACLYU010000002.1"/>
</dbReference>
<proteinExistence type="predicted"/>
<accession>A0A938WUV6</accession>
<reference evidence="2" key="2">
    <citation type="journal article" date="2021" name="Sci. Rep.">
        <title>The distribution of antibiotic resistance genes in chicken gut microbiota commensals.</title>
        <authorList>
            <person name="Juricova H."/>
            <person name="Matiasovicova J."/>
            <person name="Kubasova T."/>
            <person name="Cejkova D."/>
            <person name="Rychlik I."/>
        </authorList>
    </citation>
    <scope>NUCLEOTIDE SEQUENCE</scope>
    <source>
        <strain evidence="2">An836</strain>
    </source>
</reference>
<evidence type="ECO:0000313" key="3">
    <source>
        <dbReference type="Proteomes" id="UP000718821"/>
    </source>
</evidence>
<evidence type="ECO:0000259" key="1">
    <source>
        <dbReference type="Pfam" id="PF13635"/>
    </source>
</evidence>
<dbReference type="InterPro" id="IPR025420">
    <property type="entry name" value="DUF4143"/>
</dbReference>
<dbReference type="EMBL" id="JACLYU010000002">
    <property type="protein sequence ID" value="MBM6699190.1"/>
    <property type="molecule type" value="Genomic_DNA"/>
</dbReference>
<comment type="caution">
    <text evidence="2">The sequence shown here is derived from an EMBL/GenBank/DDBJ whole genome shotgun (WGS) entry which is preliminary data.</text>
</comment>
<organism evidence="2 3">
    <name type="scientific">Bifidobacterium pullorum subsp. saeculare</name>
    <dbReference type="NCBI Taxonomy" id="78257"/>
    <lineage>
        <taxon>Bacteria</taxon>
        <taxon>Bacillati</taxon>
        <taxon>Actinomycetota</taxon>
        <taxon>Actinomycetes</taxon>
        <taxon>Bifidobacteriales</taxon>
        <taxon>Bifidobacteriaceae</taxon>
        <taxon>Bifidobacterium</taxon>
    </lineage>
</organism>
<gene>
    <name evidence="2" type="ORF">H7U32_02375</name>
</gene>
<dbReference type="PANTHER" id="PTHR33295">
    <property type="entry name" value="ATPASE"/>
    <property type="match status" value="1"/>
</dbReference>
<evidence type="ECO:0000313" key="2">
    <source>
        <dbReference type="EMBL" id="MBM6699190.1"/>
    </source>
</evidence>
<dbReference type="PANTHER" id="PTHR33295:SF7">
    <property type="entry name" value="ATPASE"/>
    <property type="match status" value="1"/>
</dbReference>
<dbReference type="AlphaFoldDB" id="A0A938WUV6"/>
<sequence>MQWLYDAGIVNFCHCLTKPELPLEDNADNARFKVYMRDTGLLMAMLEDGAQRDVVVNKDLGIYKGAIYENIVGDMFAKQGKRLYYFEKNSRLEMDFFIRYHDMATAVEVKASANRQAKSMRSLIENYGVRHGIKLSPGNVGTIGGTVEVLPLWMAMFL</sequence>
<feature type="domain" description="DUF4143" evidence="1">
    <location>
        <begin position="2"/>
        <end position="112"/>
    </location>
</feature>
<dbReference type="Proteomes" id="UP000718821">
    <property type="component" value="Unassembled WGS sequence"/>
</dbReference>